<dbReference type="PANTHER" id="PTHR43267:SF1">
    <property type="entry name" value="TRNA THREONYLCARBAMOYLADENOSINE DEHYDRATASE"/>
    <property type="match status" value="1"/>
</dbReference>
<dbReference type="InterPro" id="IPR045886">
    <property type="entry name" value="ThiF/MoeB/HesA"/>
</dbReference>
<dbReference type="GO" id="GO:0061503">
    <property type="term" value="F:tRNA threonylcarbamoyladenosine dehydratase"/>
    <property type="evidence" value="ECO:0007669"/>
    <property type="project" value="TreeGrafter"/>
</dbReference>
<feature type="domain" description="THIF-type NAD/FAD binding fold" evidence="1">
    <location>
        <begin position="6"/>
        <end position="233"/>
    </location>
</feature>
<sequence length="254" mass="28156">MMKSIYDRTRMLLGEKSFQKIHSKNIIIFGLGGVGGYAAEALVRAGIKTLTLVDHSRVEASDLNRQLVALQSTLGKNKTEVMAARILDINPEAETAISSETLDENLIKNFAMKDFDYVIDALDQIPDKLLLIQYAKSLGVPIISSMSMGNRFDPTQLKVGDIGKARMCPMSKLIRKEIAKSGIKDLKVVYSTENPHREELPEDGSRVPSSISFLPAAAGLMMASEVVKDLLLWEPGEKMIFGIRRPQKSIKIDY</sequence>
<accession>A0A8J7W042</accession>
<name>A0A8J7W042_9FIRM</name>
<dbReference type="GO" id="GO:0061504">
    <property type="term" value="P:cyclic threonylcarbamoyladenosine biosynthetic process"/>
    <property type="evidence" value="ECO:0007669"/>
    <property type="project" value="TreeGrafter"/>
</dbReference>
<dbReference type="InterPro" id="IPR035985">
    <property type="entry name" value="Ubiquitin-activating_enz"/>
</dbReference>
<comment type="caution">
    <text evidence="2">The sequence shown here is derived from an EMBL/GenBank/DDBJ whole genome shotgun (WGS) entry which is preliminary data.</text>
</comment>
<dbReference type="SUPFAM" id="SSF69572">
    <property type="entry name" value="Activating enzymes of the ubiquitin-like proteins"/>
    <property type="match status" value="1"/>
</dbReference>
<proteinExistence type="predicted"/>
<dbReference type="CDD" id="cd00755">
    <property type="entry name" value="YgdL_like"/>
    <property type="match status" value="1"/>
</dbReference>
<reference evidence="2" key="2">
    <citation type="submission" date="2021-04" db="EMBL/GenBank/DDBJ databases">
        <authorList>
            <person name="Liu J."/>
        </authorList>
    </citation>
    <scope>NUCLEOTIDE SEQUENCE</scope>
    <source>
        <strain evidence="2">BAD-6</strain>
    </source>
</reference>
<dbReference type="RefSeq" id="WP_227016897.1">
    <property type="nucleotide sequence ID" value="NZ_JAGSND010000001.1"/>
</dbReference>
<dbReference type="Pfam" id="PF00899">
    <property type="entry name" value="ThiF"/>
    <property type="match status" value="1"/>
</dbReference>
<evidence type="ECO:0000259" key="1">
    <source>
        <dbReference type="Pfam" id="PF00899"/>
    </source>
</evidence>
<dbReference type="GO" id="GO:0008641">
    <property type="term" value="F:ubiquitin-like modifier activating enzyme activity"/>
    <property type="evidence" value="ECO:0007669"/>
    <property type="project" value="InterPro"/>
</dbReference>
<dbReference type="Gene3D" id="3.40.50.720">
    <property type="entry name" value="NAD(P)-binding Rossmann-like Domain"/>
    <property type="match status" value="1"/>
</dbReference>
<dbReference type="PANTHER" id="PTHR43267">
    <property type="entry name" value="TRNA THREONYLCARBAMOYLADENOSINE DEHYDRATASE"/>
    <property type="match status" value="1"/>
</dbReference>
<evidence type="ECO:0000313" key="2">
    <source>
        <dbReference type="EMBL" id="MBR0596778.1"/>
    </source>
</evidence>
<keyword evidence="3" id="KW-1185">Reference proteome</keyword>
<dbReference type="AlphaFoldDB" id="A0A8J7W042"/>
<dbReference type="InterPro" id="IPR000594">
    <property type="entry name" value="ThiF_NAD_FAD-bd"/>
</dbReference>
<evidence type="ECO:0000313" key="3">
    <source>
        <dbReference type="Proteomes" id="UP000675664"/>
    </source>
</evidence>
<protein>
    <submittedName>
        <fullName evidence="2">tRNA threonylcarbamoyladenosine dehydratase</fullName>
    </submittedName>
</protein>
<gene>
    <name evidence="2" type="ORF">KCX82_02710</name>
</gene>
<dbReference type="EMBL" id="JAGSND010000001">
    <property type="protein sequence ID" value="MBR0596778.1"/>
    <property type="molecule type" value="Genomic_DNA"/>
</dbReference>
<dbReference type="Proteomes" id="UP000675664">
    <property type="component" value="Unassembled WGS sequence"/>
</dbReference>
<organism evidence="2 3">
    <name type="scientific">Sinanaerobacter chloroacetimidivorans</name>
    <dbReference type="NCBI Taxonomy" id="2818044"/>
    <lineage>
        <taxon>Bacteria</taxon>
        <taxon>Bacillati</taxon>
        <taxon>Bacillota</taxon>
        <taxon>Clostridia</taxon>
        <taxon>Peptostreptococcales</taxon>
        <taxon>Anaerovoracaceae</taxon>
        <taxon>Sinanaerobacter</taxon>
    </lineage>
</organism>
<reference evidence="2" key="1">
    <citation type="submission" date="2021-04" db="EMBL/GenBank/DDBJ databases">
        <title>Sinoanaerobacter chloroacetimidivorans sp. nov., an obligate anaerobic bacterium isolated from anaerobic sludge.</title>
        <authorList>
            <person name="Bao Y."/>
        </authorList>
    </citation>
    <scope>NUCLEOTIDE SEQUENCE</scope>
    <source>
        <strain evidence="2">BAD-6</strain>
    </source>
</reference>